<feature type="region of interest" description="Disordered" evidence="2">
    <location>
        <begin position="240"/>
        <end position="260"/>
    </location>
</feature>
<sequence length="260" mass="28894">MGKMEQRTALFSTPCLILNRRTARPIANISGNWADLNTLTANVRACEINNRSAANLRSLNIPSAIECQYTKLKRDSDEDEDDEHGGLGQGGRGAGRGGGEASCQGPVAGVAWVVTQSLRRRVHRLQSTKQKLRQLQELVAMVQVQQDDATQPDVVLKKFLNQDVNNVKDNVQRVSFRSDDTDGTTANEDEVLHQQAQQYQRPMTGANKKPGELALSEKDREKLYEERLPSAAAAELKQLIRGAPETHDIRKDPGPDWWCP</sequence>
<keyword evidence="4" id="KW-1185">Reference proteome</keyword>
<evidence type="ECO:0000256" key="1">
    <source>
        <dbReference type="SAM" id="Coils"/>
    </source>
</evidence>
<feature type="region of interest" description="Disordered" evidence="2">
    <location>
        <begin position="197"/>
        <end position="221"/>
    </location>
</feature>
<feature type="compositionally biased region" description="Gly residues" evidence="2">
    <location>
        <begin position="86"/>
        <end position="100"/>
    </location>
</feature>
<dbReference type="PANTHER" id="PTHR14164:SF12">
    <property type="entry name" value="PERICENTRIOLAR MATERIAL 1 PROTEIN"/>
    <property type="match status" value="1"/>
</dbReference>
<protein>
    <submittedName>
        <fullName evidence="3">Pericentriolar material 1 protein</fullName>
    </submittedName>
</protein>
<name>A0AA47MXE8_MERPO</name>
<proteinExistence type="predicted"/>
<reference evidence="3" key="1">
    <citation type="journal article" date="2023" name="Front. Mar. Sci.">
        <title>A new Merluccius polli reference genome to investigate the effects of global change in West African waters.</title>
        <authorList>
            <person name="Mateo J.L."/>
            <person name="Blanco-Fernandez C."/>
            <person name="Garcia-Vazquez E."/>
            <person name="Machado-Schiaffino G."/>
        </authorList>
    </citation>
    <scope>NUCLEOTIDE SEQUENCE</scope>
    <source>
        <strain evidence="3">C29</strain>
        <tissue evidence="3">Fin</tissue>
    </source>
</reference>
<dbReference type="InterPro" id="IPR024138">
    <property type="entry name" value="Pericentriolar_Pcm1"/>
</dbReference>
<dbReference type="GO" id="GO:0071539">
    <property type="term" value="P:protein localization to centrosome"/>
    <property type="evidence" value="ECO:0007669"/>
    <property type="project" value="InterPro"/>
</dbReference>
<comment type="caution">
    <text evidence="3">The sequence shown here is derived from an EMBL/GenBank/DDBJ whole genome shotgun (WGS) entry which is preliminary data.</text>
</comment>
<dbReference type="GO" id="GO:0034451">
    <property type="term" value="C:centriolar satellite"/>
    <property type="evidence" value="ECO:0007669"/>
    <property type="project" value="TreeGrafter"/>
</dbReference>
<dbReference type="GO" id="GO:0036064">
    <property type="term" value="C:ciliary basal body"/>
    <property type="evidence" value="ECO:0007669"/>
    <property type="project" value="TreeGrafter"/>
</dbReference>
<dbReference type="EMBL" id="JAOPHQ010002032">
    <property type="protein sequence ID" value="KAK0148392.1"/>
    <property type="molecule type" value="Genomic_DNA"/>
</dbReference>
<feature type="compositionally biased region" description="Basic and acidic residues" evidence="2">
    <location>
        <begin position="244"/>
        <end position="254"/>
    </location>
</feature>
<evidence type="ECO:0000313" key="3">
    <source>
        <dbReference type="EMBL" id="KAK0148392.1"/>
    </source>
</evidence>
<dbReference type="GO" id="GO:0034454">
    <property type="term" value="P:microtubule anchoring at centrosome"/>
    <property type="evidence" value="ECO:0007669"/>
    <property type="project" value="InterPro"/>
</dbReference>
<dbReference type="AlphaFoldDB" id="A0AA47MXE8"/>
<keyword evidence="1" id="KW-0175">Coiled coil</keyword>
<evidence type="ECO:0000313" key="4">
    <source>
        <dbReference type="Proteomes" id="UP001174136"/>
    </source>
</evidence>
<accession>A0AA47MXE8</accession>
<evidence type="ECO:0000256" key="2">
    <source>
        <dbReference type="SAM" id="MobiDB-lite"/>
    </source>
</evidence>
<gene>
    <name evidence="3" type="primary">pcm1_1</name>
    <name evidence="3" type="ORF">N1851_011277</name>
</gene>
<dbReference type="GO" id="GO:1905515">
    <property type="term" value="P:non-motile cilium assembly"/>
    <property type="evidence" value="ECO:0007669"/>
    <property type="project" value="TreeGrafter"/>
</dbReference>
<organism evidence="3 4">
    <name type="scientific">Merluccius polli</name>
    <name type="common">Benguela hake</name>
    <name type="synonym">Merluccius cadenati</name>
    <dbReference type="NCBI Taxonomy" id="89951"/>
    <lineage>
        <taxon>Eukaryota</taxon>
        <taxon>Metazoa</taxon>
        <taxon>Chordata</taxon>
        <taxon>Craniata</taxon>
        <taxon>Vertebrata</taxon>
        <taxon>Euteleostomi</taxon>
        <taxon>Actinopterygii</taxon>
        <taxon>Neopterygii</taxon>
        <taxon>Teleostei</taxon>
        <taxon>Neoteleostei</taxon>
        <taxon>Acanthomorphata</taxon>
        <taxon>Zeiogadaria</taxon>
        <taxon>Gadariae</taxon>
        <taxon>Gadiformes</taxon>
        <taxon>Gadoidei</taxon>
        <taxon>Merlucciidae</taxon>
        <taxon>Merluccius</taxon>
    </lineage>
</organism>
<feature type="coiled-coil region" evidence="1">
    <location>
        <begin position="115"/>
        <end position="145"/>
    </location>
</feature>
<feature type="region of interest" description="Disordered" evidence="2">
    <location>
        <begin position="73"/>
        <end position="102"/>
    </location>
</feature>
<dbReference type="PANTHER" id="PTHR14164">
    <property type="entry name" value="PERICENTRIOLAR MATERIAL 1-RELATED"/>
    <property type="match status" value="1"/>
</dbReference>
<feature type="compositionally biased region" description="Basic and acidic residues" evidence="2">
    <location>
        <begin position="209"/>
        <end position="221"/>
    </location>
</feature>
<dbReference type="Proteomes" id="UP001174136">
    <property type="component" value="Unassembled WGS sequence"/>
</dbReference>